<organism evidence="1">
    <name type="scientific">Arundo donax</name>
    <name type="common">Giant reed</name>
    <name type="synonym">Donax arundinaceus</name>
    <dbReference type="NCBI Taxonomy" id="35708"/>
    <lineage>
        <taxon>Eukaryota</taxon>
        <taxon>Viridiplantae</taxon>
        <taxon>Streptophyta</taxon>
        <taxon>Embryophyta</taxon>
        <taxon>Tracheophyta</taxon>
        <taxon>Spermatophyta</taxon>
        <taxon>Magnoliopsida</taxon>
        <taxon>Liliopsida</taxon>
        <taxon>Poales</taxon>
        <taxon>Poaceae</taxon>
        <taxon>PACMAD clade</taxon>
        <taxon>Arundinoideae</taxon>
        <taxon>Arundineae</taxon>
        <taxon>Arundo</taxon>
    </lineage>
</organism>
<reference evidence="1" key="1">
    <citation type="submission" date="2014-09" db="EMBL/GenBank/DDBJ databases">
        <authorList>
            <person name="Magalhaes I.L.F."/>
            <person name="Oliveira U."/>
            <person name="Santos F.R."/>
            <person name="Vidigal T.H.D.A."/>
            <person name="Brescovit A.D."/>
            <person name="Santos A.J."/>
        </authorList>
    </citation>
    <scope>NUCLEOTIDE SEQUENCE</scope>
    <source>
        <tissue evidence="1">Shoot tissue taken approximately 20 cm above the soil surface</tissue>
    </source>
</reference>
<dbReference type="EMBL" id="GBRH01257854">
    <property type="protein sequence ID" value="JAD40041.1"/>
    <property type="molecule type" value="Transcribed_RNA"/>
</dbReference>
<reference evidence="1" key="2">
    <citation type="journal article" date="2015" name="Data Brief">
        <title>Shoot transcriptome of the giant reed, Arundo donax.</title>
        <authorList>
            <person name="Barrero R.A."/>
            <person name="Guerrero F.D."/>
            <person name="Moolhuijzen P."/>
            <person name="Goolsby J.A."/>
            <person name="Tidwell J."/>
            <person name="Bellgard S.E."/>
            <person name="Bellgard M.I."/>
        </authorList>
    </citation>
    <scope>NUCLEOTIDE SEQUENCE</scope>
    <source>
        <tissue evidence="1">Shoot tissue taken approximately 20 cm above the soil surface</tissue>
    </source>
</reference>
<evidence type="ECO:0000313" key="1">
    <source>
        <dbReference type="EMBL" id="JAD40041.1"/>
    </source>
</evidence>
<proteinExistence type="predicted"/>
<sequence>MILYCPWMFSV</sequence>
<accession>A0A0A9KQX5</accession>
<protein>
    <submittedName>
        <fullName evidence="1">Uncharacterized protein</fullName>
    </submittedName>
</protein>
<name>A0A0A9KQX5_ARUDO</name>